<dbReference type="InterPro" id="IPR037066">
    <property type="entry name" value="Plug_dom_sf"/>
</dbReference>
<organism evidence="15 16">
    <name type="scientific">Aliidongia dinghuensis</name>
    <dbReference type="NCBI Taxonomy" id="1867774"/>
    <lineage>
        <taxon>Bacteria</taxon>
        <taxon>Pseudomonadati</taxon>
        <taxon>Pseudomonadota</taxon>
        <taxon>Alphaproteobacteria</taxon>
        <taxon>Rhodospirillales</taxon>
        <taxon>Dongiaceae</taxon>
        <taxon>Aliidongia</taxon>
    </lineage>
</organism>
<evidence type="ECO:0000256" key="11">
    <source>
        <dbReference type="RuleBase" id="RU003357"/>
    </source>
</evidence>
<keyword evidence="4 10" id="KW-0812">Transmembrane</keyword>
<comment type="caution">
    <text evidence="15">The sequence shown here is derived from an EMBL/GenBank/DDBJ whole genome shotgun (WGS) entry which is preliminary data.</text>
</comment>
<sequence>MPSFLRRLDRGTLGAAAASALLASWTSVGWANDAPPLSTANLSGLSLEELGNIDITSVSKKAEPLSDAPAAVYVITHDDIIRSGAMTIPEMLRLAPNLQVAQISAQSYAISARGFNSVDADKLLVLIDGRSVYTPLYGGVLWDEQDVLPQNVERIEVISGPGATLWGANAVNGVINIITRKSEDTQGGSLTLQLGNRDDRASLQYGGTLEPDLSYRVYVEGFSTRSDKLSTGENANDGWSKSQGGVRLDWTPANDRVTVEGDYYRGTEEVTRTLDTAISGGDLQATWQHRLADGSQLQLFGYYDGTNRSVGSTLGYSLNTYDLEAQHSFTLGERHDIVWGGGLRVYQDQFNAATGALAFVPSRRVQSLSDIFAQDTIALTERLKLTVGMKLEDDPYSGWAPLPSGRLSWKADDGVLLWSAVSRAVRAPTRFDRDLLAVEVPGVLLLTGNHDFQSEKLTAYEVGTRVQPTSTTSFSVSGFYNVYDDLRSVEFVQSNGLPLITAWGNMMEGETYGVEIWGDYRPTPWWRLSAGFNVLHEALHFKAGASRLNNLGEAGNDPHHQASVRSSIDLGDDITWDLDLRQIGALPNSPVPSYFELNAKIAWRVSQAVELSLSGLNLLHAHHLEYVQPGATIGAEVERTVYAGATWHF</sequence>
<dbReference type="SUPFAM" id="SSF56935">
    <property type="entry name" value="Porins"/>
    <property type="match status" value="1"/>
</dbReference>
<dbReference type="RefSeq" id="WP_189041201.1">
    <property type="nucleotide sequence ID" value="NZ_BMJQ01000001.1"/>
</dbReference>
<keyword evidence="6 11" id="KW-0798">TonB box</keyword>
<evidence type="ECO:0000256" key="8">
    <source>
        <dbReference type="ARBA" id="ARBA00023170"/>
    </source>
</evidence>
<reference evidence="15" key="2">
    <citation type="submission" date="2020-09" db="EMBL/GenBank/DDBJ databases">
        <authorList>
            <person name="Sun Q."/>
            <person name="Zhou Y."/>
        </authorList>
    </citation>
    <scope>NUCLEOTIDE SEQUENCE</scope>
    <source>
        <strain evidence="15">CGMCC 1.15725</strain>
    </source>
</reference>
<dbReference type="GO" id="GO:0044718">
    <property type="term" value="P:siderophore transmembrane transport"/>
    <property type="evidence" value="ECO:0007669"/>
    <property type="project" value="TreeGrafter"/>
</dbReference>
<dbReference type="GO" id="GO:0015344">
    <property type="term" value="F:siderophore uptake transmembrane transporter activity"/>
    <property type="evidence" value="ECO:0007669"/>
    <property type="project" value="TreeGrafter"/>
</dbReference>
<reference evidence="15" key="1">
    <citation type="journal article" date="2014" name="Int. J. Syst. Evol. Microbiol.">
        <title>Complete genome sequence of Corynebacterium casei LMG S-19264T (=DSM 44701T), isolated from a smear-ripened cheese.</title>
        <authorList>
            <consortium name="US DOE Joint Genome Institute (JGI-PGF)"/>
            <person name="Walter F."/>
            <person name="Albersmeier A."/>
            <person name="Kalinowski J."/>
            <person name="Ruckert C."/>
        </authorList>
    </citation>
    <scope>NUCLEOTIDE SEQUENCE</scope>
    <source>
        <strain evidence="15">CGMCC 1.15725</strain>
    </source>
</reference>
<feature type="domain" description="TonB-dependent receptor plug" evidence="14">
    <location>
        <begin position="65"/>
        <end position="174"/>
    </location>
</feature>
<evidence type="ECO:0000313" key="16">
    <source>
        <dbReference type="Proteomes" id="UP000646365"/>
    </source>
</evidence>
<dbReference type="Proteomes" id="UP000646365">
    <property type="component" value="Unassembled WGS sequence"/>
</dbReference>
<evidence type="ECO:0000313" key="15">
    <source>
        <dbReference type="EMBL" id="GGE98773.1"/>
    </source>
</evidence>
<comment type="subcellular location">
    <subcellularLocation>
        <location evidence="1 10">Cell outer membrane</location>
        <topology evidence="1 10">Multi-pass membrane protein</topology>
    </subcellularLocation>
</comment>
<dbReference type="InterPro" id="IPR036942">
    <property type="entry name" value="Beta-barrel_TonB_sf"/>
</dbReference>
<evidence type="ECO:0000256" key="5">
    <source>
        <dbReference type="ARBA" id="ARBA00022729"/>
    </source>
</evidence>
<dbReference type="Pfam" id="PF07715">
    <property type="entry name" value="Plug"/>
    <property type="match status" value="1"/>
</dbReference>
<keyword evidence="8 15" id="KW-0675">Receptor</keyword>
<evidence type="ECO:0000256" key="9">
    <source>
        <dbReference type="ARBA" id="ARBA00023237"/>
    </source>
</evidence>
<dbReference type="AlphaFoldDB" id="A0A8J2YPN0"/>
<dbReference type="EMBL" id="BMJQ01000001">
    <property type="protein sequence ID" value="GGE98773.1"/>
    <property type="molecule type" value="Genomic_DNA"/>
</dbReference>
<keyword evidence="9 10" id="KW-0998">Cell outer membrane</keyword>
<dbReference type="Gene3D" id="2.40.170.20">
    <property type="entry name" value="TonB-dependent receptor, beta-barrel domain"/>
    <property type="match status" value="1"/>
</dbReference>
<dbReference type="PANTHER" id="PTHR30069:SF29">
    <property type="entry name" value="HEMOGLOBIN AND HEMOGLOBIN-HAPTOGLOBIN-BINDING PROTEIN 1-RELATED"/>
    <property type="match status" value="1"/>
</dbReference>
<evidence type="ECO:0000256" key="10">
    <source>
        <dbReference type="PROSITE-ProRule" id="PRU01360"/>
    </source>
</evidence>
<keyword evidence="5 12" id="KW-0732">Signal</keyword>
<feature type="domain" description="TonB-dependent receptor-like beta-barrel" evidence="13">
    <location>
        <begin position="230"/>
        <end position="618"/>
    </location>
</feature>
<evidence type="ECO:0000256" key="12">
    <source>
        <dbReference type="SAM" id="SignalP"/>
    </source>
</evidence>
<keyword evidence="7 10" id="KW-0472">Membrane</keyword>
<evidence type="ECO:0000256" key="7">
    <source>
        <dbReference type="ARBA" id="ARBA00023136"/>
    </source>
</evidence>
<evidence type="ECO:0000256" key="6">
    <source>
        <dbReference type="ARBA" id="ARBA00023077"/>
    </source>
</evidence>
<dbReference type="PROSITE" id="PS52016">
    <property type="entry name" value="TONB_DEPENDENT_REC_3"/>
    <property type="match status" value="1"/>
</dbReference>
<dbReference type="InterPro" id="IPR012910">
    <property type="entry name" value="Plug_dom"/>
</dbReference>
<dbReference type="Gene3D" id="2.170.130.10">
    <property type="entry name" value="TonB-dependent receptor, plug domain"/>
    <property type="match status" value="1"/>
</dbReference>
<dbReference type="InterPro" id="IPR000531">
    <property type="entry name" value="Beta-barrel_TonB"/>
</dbReference>
<evidence type="ECO:0000256" key="3">
    <source>
        <dbReference type="ARBA" id="ARBA00022452"/>
    </source>
</evidence>
<dbReference type="CDD" id="cd01347">
    <property type="entry name" value="ligand_gated_channel"/>
    <property type="match status" value="1"/>
</dbReference>
<evidence type="ECO:0000259" key="14">
    <source>
        <dbReference type="Pfam" id="PF07715"/>
    </source>
</evidence>
<evidence type="ECO:0000256" key="1">
    <source>
        <dbReference type="ARBA" id="ARBA00004571"/>
    </source>
</evidence>
<keyword evidence="16" id="KW-1185">Reference proteome</keyword>
<dbReference type="Pfam" id="PF00593">
    <property type="entry name" value="TonB_dep_Rec_b-barrel"/>
    <property type="match status" value="1"/>
</dbReference>
<proteinExistence type="inferred from homology"/>
<evidence type="ECO:0000256" key="2">
    <source>
        <dbReference type="ARBA" id="ARBA00022448"/>
    </source>
</evidence>
<comment type="similarity">
    <text evidence="10 11">Belongs to the TonB-dependent receptor family.</text>
</comment>
<gene>
    <name evidence="15" type="ORF">GCM10011611_00360</name>
</gene>
<dbReference type="InterPro" id="IPR039426">
    <property type="entry name" value="TonB-dep_rcpt-like"/>
</dbReference>
<feature type="signal peptide" evidence="12">
    <location>
        <begin position="1"/>
        <end position="31"/>
    </location>
</feature>
<keyword evidence="2 10" id="KW-0813">Transport</keyword>
<dbReference type="GO" id="GO:0009279">
    <property type="term" value="C:cell outer membrane"/>
    <property type="evidence" value="ECO:0007669"/>
    <property type="project" value="UniProtKB-SubCell"/>
</dbReference>
<dbReference type="PANTHER" id="PTHR30069">
    <property type="entry name" value="TONB-DEPENDENT OUTER MEMBRANE RECEPTOR"/>
    <property type="match status" value="1"/>
</dbReference>
<name>A0A8J2YPN0_9PROT</name>
<accession>A0A8J2YPN0</accession>
<feature type="chain" id="PRO_5035173932" evidence="12">
    <location>
        <begin position="32"/>
        <end position="649"/>
    </location>
</feature>
<evidence type="ECO:0000256" key="4">
    <source>
        <dbReference type="ARBA" id="ARBA00022692"/>
    </source>
</evidence>
<protein>
    <submittedName>
        <fullName evidence="15">TonB-dependent receptor</fullName>
    </submittedName>
</protein>
<keyword evidence="3 10" id="KW-1134">Transmembrane beta strand</keyword>
<evidence type="ECO:0000259" key="13">
    <source>
        <dbReference type="Pfam" id="PF00593"/>
    </source>
</evidence>